<dbReference type="EMBL" id="SSSM01000001">
    <property type="protein sequence ID" value="THG33069.1"/>
    <property type="molecule type" value="Genomic_DNA"/>
</dbReference>
<feature type="transmembrane region" description="Helical" evidence="2">
    <location>
        <begin position="120"/>
        <end position="143"/>
    </location>
</feature>
<organism evidence="3 4">
    <name type="scientific">Naasia lichenicola</name>
    <dbReference type="NCBI Taxonomy" id="2565933"/>
    <lineage>
        <taxon>Bacteria</taxon>
        <taxon>Bacillati</taxon>
        <taxon>Actinomycetota</taxon>
        <taxon>Actinomycetes</taxon>
        <taxon>Micrococcales</taxon>
        <taxon>Microbacteriaceae</taxon>
        <taxon>Naasia</taxon>
    </lineage>
</organism>
<dbReference type="OrthoDB" id="4794414at2"/>
<keyword evidence="2" id="KW-0472">Membrane</keyword>
<proteinExistence type="predicted"/>
<feature type="region of interest" description="Disordered" evidence="1">
    <location>
        <begin position="157"/>
        <end position="195"/>
    </location>
</feature>
<keyword evidence="2" id="KW-0812">Transmembrane</keyword>
<evidence type="ECO:0000256" key="1">
    <source>
        <dbReference type="SAM" id="MobiDB-lite"/>
    </source>
</evidence>
<feature type="compositionally biased region" description="Low complexity" evidence="1">
    <location>
        <begin position="160"/>
        <end position="173"/>
    </location>
</feature>
<gene>
    <name evidence="3" type="ORF">E6C64_01530</name>
</gene>
<feature type="transmembrane region" description="Helical" evidence="2">
    <location>
        <begin position="65"/>
        <end position="86"/>
    </location>
</feature>
<dbReference type="AlphaFoldDB" id="A0A4S4FR41"/>
<feature type="transmembrane region" description="Helical" evidence="2">
    <location>
        <begin position="35"/>
        <end position="58"/>
    </location>
</feature>
<dbReference type="InterPro" id="IPR019051">
    <property type="entry name" value="Trp_biosyn_TM_oprn/chp"/>
</dbReference>
<keyword evidence="2" id="KW-1133">Transmembrane helix</keyword>
<protein>
    <recommendedName>
        <fullName evidence="5">Trp biosynthesis-associated membrane protein</fullName>
    </recommendedName>
</protein>
<comment type="caution">
    <text evidence="3">The sequence shown here is derived from an EMBL/GenBank/DDBJ whole genome shotgun (WGS) entry which is preliminary data.</text>
</comment>
<evidence type="ECO:0000313" key="4">
    <source>
        <dbReference type="Proteomes" id="UP000309133"/>
    </source>
</evidence>
<evidence type="ECO:0000256" key="2">
    <source>
        <dbReference type="SAM" id="Phobius"/>
    </source>
</evidence>
<reference evidence="3 4" key="1">
    <citation type="submission" date="2019-04" db="EMBL/GenBank/DDBJ databases">
        <authorList>
            <person name="Jiang L."/>
        </authorList>
    </citation>
    <scope>NUCLEOTIDE SEQUENCE [LARGE SCALE GENOMIC DNA]</scope>
    <source>
        <strain evidence="3 4">YIM 131853</strain>
    </source>
</reference>
<dbReference type="Proteomes" id="UP000309133">
    <property type="component" value="Unassembled WGS sequence"/>
</dbReference>
<name>A0A4S4FR41_9MICO</name>
<sequence>MAGIVVAGGLVLVAWNAPWMTVTLAADSSALEVRGASAAPALSAIAIACVALAGALSIAARILRYVAAVLLAGLGLGVVLASQSVIADPLAGAEGSISTVTGVAGSASVRSLVSSTELSFWPYVAIVGGVLLVLLAAGIAATAHSWPASGRRYASPQVEPGAAAAKPAAAPTPRDVVHNTADDWDSLTGGNDPTD</sequence>
<accession>A0A4S4FR41</accession>
<dbReference type="Pfam" id="PF09534">
    <property type="entry name" value="Trp_oprn_chp"/>
    <property type="match status" value="1"/>
</dbReference>
<evidence type="ECO:0008006" key="5">
    <source>
        <dbReference type="Google" id="ProtNLM"/>
    </source>
</evidence>
<dbReference type="RefSeq" id="WP_136425850.1">
    <property type="nucleotide sequence ID" value="NZ_SSSM01000001.1"/>
</dbReference>
<keyword evidence="4" id="KW-1185">Reference proteome</keyword>
<evidence type="ECO:0000313" key="3">
    <source>
        <dbReference type="EMBL" id="THG33069.1"/>
    </source>
</evidence>